<dbReference type="EMBL" id="CDMZ01001337">
    <property type="protein sequence ID" value="CEM31073.1"/>
    <property type="molecule type" value="Genomic_DNA"/>
</dbReference>
<sequence length="212" mass="24145">MTTPCDIRDKVEECTKCLDNDPGCVPIEYDADDPFCVWDESKFKLNPCTKKKTIDVDPHCVWDSQENECDFKLCSEYSDRKLCEERLPCKYYEGEEVCRLSNCASINDLEGITRLFACRELLVDSEEGAGRESTGCRIQGIDAKELDCALGKKKCEKSQSIQSILDKVRCVARANPCDINDIALEVRQEACDEEPDCKWTEATKQCSTRYEE</sequence>
<dbReference type="VEuPathDB" id="CryptoDB:Cvel_4886"/>
<gene>
    <name evidence="1" type="ORF">Cvel_4886</name>
</gene>
<name>A0A0G4GLT2_9ALVE</name>
<organism evidence="1">
    <name type="scientific">Chromera velia CCMP2878</name>
    <dbReference type="NCBI Taxonomy" id="1169474"/>
    <lineage>
        <taxon>Eukaryota</taxon>
        <taxon>Sar</taxon>
        <taxon>Alveolata</taxon>
        <taxon>Colpodellida</taxon>
        <taxon>Chromeraceae</taxon>
        <taxon>Chromera</taxon>
    </lineage>
</organism>
<dbReference type="AlphaFoldDB" id="A0A0G4GLT2"/>
<reference evidence="1" key="1">
    <citation type="submission" date="2014-11" db="EMBL/GenBank/DDBJ databases">
        <authorList>
            <person name="Otto D Thomas"/>
            <person name="Naeem Raeece"/>
        </authorList>
    </citation>
    <scope>NUCLEOTIDE SEQUENCE</scope>
</reference>
<evidence type="ECO:0000313" key="1">
    <source>
        <dbReference type="EMBL" id="CEM31073.1"/>
    </source>
</evidence>
<protein>
    <submittedName>
        <fullName evidence="1">Uncharacterized protein</fullName>
    </submittedName>
</protein>
<proteinExistence type="predicted"/>
<accession>A0A0G4GLT2</accession>